<dbReference type="Proteomes" id="UP000240572">
    <property type="component" value="Unassembled WGS sequence"/>
</dbReference>
<evidence type="ECO:0000313" key="2">
    <source>
        <dbReference type="Proteomes" id="UP000240572"/>
    </source>
</evidence>
<organism evidence="1 2">
    <name type="scientific">Taibaiella chishuiensis</name>
    <dbReference type="NCBI Taxonomy" id="1434707"/>
    <lineage>
        <taxon>Bacteria</taxon>
        <taxon>Pseudomonadati</taxon>
        <taxon>Bacteroidota</taxon>
        <taxon>Chitinophagia</taxon>
        <taxon>Chitinophagales</taxon>
        <taxon>Chitinophagaceae</taxon>
        <taxon>Taibaiella</taxon>
    </lineage>
</organism>
<protein>
    <submittedName>
        <fullName evidence="1">Uncharacterized protein</fullName>
    </submittedName>
</protein>
<name>A0A2P8D4D1_9BACT</name>
<gene>
    <name evidence="1" type="ORF">B0I18_104159</name>
</gene>
<keyword evidence="2" id="KW-1185">Reference proteome</keyword>
<dbReference type="OrthoDB" id="678128at2"/>
<dbReference type="EMBL" id="PYGD01000004">
    <property type="protein sequence ID" value="PSK92062.1"/>
    <property type="molecule type" value="Genomic_DNA"/>
</dbReference>
<dbReference type="RefSeq" id="WP_106523133.1">
    <property type="nucleotide sequence ID" value="NZ_PYGD01000004.1"/>
</dbReference>
<comment type="caution">
    <text evidence="1">The sequence shown here is derived from an EMBL/GenBank/DDBJ whole genome shotgun (WGS) entry which is preliminary data.</text>
</comment>
<evidence type="ECO:0000313" key="1">
    <source>
        <dbReference type="EMBL" id="PSK92062.1"/>
    </source>
</evidence>
<dbReference type="AlphaFoldDB" id="A0A2P8D4D1"/>
<accession>A0A2P8D4D1</accession>
<proteinExistence type="predicted"/>
<dbReference type="Gene3D" id="1.10.3060.10">
    <property type="entry name" value="Helical scaffold and wing domains of SecA"/>
    <property type="match status" value="1"/>
</dbReference>
<reference evidence="1 2" key="1">
    <citation type="submission" date="2018-03" db="EMBL/GenBank/DDBJ databases">
        <title>Genomic Encyclopedia of Type Strains, Phase III (KMG-III): the genomes of soil and plant-associated and newly described type strains.</title>
        <authorList>
            <person name="Whitman W."/>
        </authorList>
    </citation>
    <scope>NUCLEOTIDE SEQUENCE [LARGE SCALE GENOMIC DNA]</scope>
    <source>
        <strain evidence="1 2">CGMCC 1.12700</strain>
    </source>
</reference>
<sequence>MFGLFKKKDPGIRVADRVWISEQARREACYRAWQKQPETRFLAWFETSRNLLEQYFQAQGASGFSISLAGFSGTGTQGAPVIFIEHFPLRSEEQAQFAAMGLQEAKVYSCLEEPLFRLFGGDRLITMVERLGYRADEPIEHNLVTTSIQRAQDKVAEKMIVSGNARSQEDWFGNAGFTL</sequence>